<protein>
    <recommendedName>
        <fullName evidence="4">DUF202 domain-containing protein</fullName>
    </recommendedName>
</protein>
<sequence length="74" mass="8356">MKKNNQEFYKTWRLGFKYVLIVMLAVTAFRTLVSFMTGNGDSITLSSILLGILFLVVGTGLLTLFIAWYSTRGK</sequence>
<evidence type="ECO:0000313" key="2">
    <source>
        <dbReference type="EMBL" id="RRJ23826.1"/>
    </source>
</evidence>
<dbReference type="RefSeq" id="WP_046519851.1">
    <property type="nucleotide sequence ID" value="NZ_LAVS01000019.1"/>
</dbReference>
<gene>
    <name evidence="2" type="ORF">EIK76_07165</name>
</gene>
<comment type="caution">
    <text evidence="2">The sequence shown here is derived from an EMBL/GenBank/DDBJ whole genome shotgun (WGS) entry which is preliminary data.</text>
</comment>
<organism evidence="2 3">
    <name type="scientific">Rheinheimera mesophila</name>
    <dbReference type="NCBI Taxonomy" id="1547515"/>
    <lineage>
        <taxon>Bacteria</taxon>
        <taxon>Pseudomonadati</taxon>
        <taxon>Pseudomonadota</taxon>
        <taxon>Gammaproteobacteria</taxon>
        <taxon>Chromatiales</taxon>
        <taxon>Chromatiaceae</taxon>
        <taxon>Rheinheimera</taxon>
    </lineage>
</organism>
<evidence type="ECO:0000256" key="1">
    <source>
        <dbReference type="SAM" id="Phobius"/>
    </source>
</evidence>
<evidence type="ECO:0000313" key="3">
    <source>
        <dbReference type="Proteomes" id="UP000276260"/>
    </source>
</evidence>
<feature type="transmembrane region" description="Helical" evidence="1">
    <location>
        <begin position="45"/>
        <end position="69"/>
    </location>
</feature>
<evidence type="ECO:0008006" key="4">
    <source>
        <dbReference type="Google" id="ProtNLM"/>
    </source>
</evidence>
<name>A0A3P3QRC7_9GAMM</name>
<accession>A0A3P3QRC7</accession>
<keyword evidence="1" id="KW-1133">Transmembrane helix</keyword>
<keyword evidence="3" id="KW-1185">Reference proteome</keyword>
<keyword evidence="1" id="KW-0472">Membrane</keyword>
<dbReference type="AlphaFoldDB" id="A0A3P3QRC7"/>
<keyword evidence="1" id="KW-0812">Transmembrane</keyword>
<dbReference type="EMBL" id="RRCF01000001">
    <property type="protein sequence ID" value="RRJ23826.1"/>
    <property type="molecule type" value="Genomic_DNA"/>
</dbReference>
<reference evidence="2 3" key="1">
    <citation type="submission" date="2018-11" db="EMBL/GenBank/DDBJ databases">
        <title>Draft genome analysis of Rheinheimera mesophila isolated from an industrial waste site.</title>
        <authorList>
            <person name="Yu Q."/>
            <person name="Qi Y."/>
            <person name="Zhang H."/>
            <person name="Lu Y."/>
            <person name="Pu J."/>
        </authorList>
    </citation>
    <scope>NUCLEOTIDE SEQUENCE [LARGE SCALE GENOMIC DNA]</scope>
    <source>
        <strain evidence="2 3">IITR13</strain>
    </source>
</reference>
<proteinExistence type="predicted"/>
<feature type="transmembrane region" description="Helical" evidence="1">
    <location>
        <begin position="12"/>
        <end position="33"/>
    </location>
</feature>
<dbReference type="Proteomes" id="UP000276260">
    <property type="component" value="Unassembled WGS sequence"/>
</dbReference>